<dbReference type="Proteomes" id="UP000293850">
    <property type="component" value="Chromosome"/>
</dbReference>
<dbReference type="InterPro" id="IPR025543">
    <property type="entry name" value="Dodecin-like"/>
</dbReference>
<dbReference type="SUPFAM" id="SSF159871">
    <property type="entry name" value="YdgH-like"/>
    <property type="match status" value="1"/>
</dbReference>
<proteinExistence type="predicted"/>
<evidence type="ECO:0000256" key="2">
    <source>
        <dbReference type="SAM" id="SignalP"/>
    </source>
</evidence>
<evidence type="ECO:0000313" key="5">
    <source>
        <dbReference type="Proteomes" id="UP000293850"/>
    </source>
</evidence>
<dbReference type="RefSeq" id="WP_133086725.1">
    <property type="nucleotide sequence ID" value="NZ_CP037864.1"/>
</dbReference>
<dbReference type="EMBL" id="CP037864">
    <property type="protein sequence ID" value="QBM24355.1"/>
    <property type="molecule type" value="Genomic_DNA"/>
</dbReference>
<evidence type="ECO:0000313" key="4">
    <source>
        <dbReference type="EMBL" id="QBM24355.1"/>
    </source>
</evidence>
<protein>
    <submittedName>
        <fullName evidence="4">DUF1471 domain-containing protein</fullName>
    </submittedName>
</protein>
<dbReference type="KEGG" id="cars:E1B03_18705"/>
<evidence type="ECO:0000259" key="3">
    <source>
        <dbReference type="Pfam" id="PF07338"/>
    </source>
</evidence>
<accession>A0A4P6WR33</accession>
<keyword evidence="5" id="KW-1185">Reference proteome</keyword>
<dbReference type="InterPro" id="IPR036275">
    <property type="entry name" value="YdgH-like_sf"/>
</dbReference>
<dbReference type="Gene3D" id="3.30.1660.10">
    <property type="entry name" value="Flavin-binding protein dodecin"/>
    <property type="match status" value="1"/>
</dbReference>
<gene>
    <name evidence="4" type="ORF">E1B03_18705</name>
</gene>
<organism evidence="4 5">
    <name type="scientific">Citrobacter arsenatis</name>
    <dbReference type="NCBI Taxonomy" id="2546350"/>
    <lineage>
        <taxon>Bacteria</taxon>
        <taxon>Pseudomonadati</taxon>
        <taxon>Pseudomonadota</taxon>
        <taxon>Gammaproteobacteria</taxon>
        <taxon>Enterobacterales</taxon>
        <taxon>Enterobacteriaceae</taxon>
        <taxon>Citrobacter</taxon>
    </lineage>
</organism>
<evidence type="ECO:0000256" key="1">
    <source>
        <dbReference type="ARBA" id="ARBA00022729"/>
    </source>
</evidence>
<keyword evidence="1 2" id="KW-0732">Signal</keyword>
<dbReference type="InterPro" id="IPR051096">
    <property type="entry name" value="BhsA/McbA_stress_biofilm_assoc"/>
</dbReference>
<sequence length="84" mass="9144">MKKLSVIVLLGSACAFSAYAAEQITPEQASKYTKIGEISVTEDGFTMTDDGLSKKVDEKGGKYYVITSTEGRSEHKTINADIYN</sequence>
<dbReference type="PANTHER" id="PTHR34156">
    <property type="entry name" value="OUTER MEMBRANE PROTEIN-RELATED-RELATED"/>
    <property type="match status" value="1"/>
</dbReference>
<feature type="signal peptide" evidence="2">
    <location>
        <begin position="1"/>
        <end position="20"/>
    </location>
</feature>
<dbReference type="AlphaFoldDB" id="A0A4P6WR33"/>
<dbReference type="InterPro" id="IPR010854">
    <property type="entry name" value="YdgH/BhsA/McbA-like_dom"/>
</dbReference>
<feature type="chain" id="PRO_5020585399" evidence="2">
    <location>
        <begin position="21"/>
        <end position="84"/>
    </location>
</feature>
<dbReference type="Pfam" id="PF07338">
    <property type="entry name" value="YdgH_BhsA-like"/>
    <property type="match status" value="1"/>
</dbReference>
<name>A0A4P6WR33_9ENTR</name>
<reference evidence="4 5" key="1">
    <citation type="submission" date="2019-03" db="EMBL/GenBank/DDBJ databases">
        <title>Complete genome sequence of an arsenate-respiring bacteria, Citrobacter sp. LY-1.</title>
        <authorList>
            <person name="Wang H."/>
            <person name="Liu Y."/>
            <person name="Li Q."/>
            <person name="Huang J."/>
        </authorList>
    </citation>
    <scope>NUCLEOTIDE SEQUENCE [LARGE SCALE GENOMIC DNA]</scope>
    <source>
        <strain evidence="4 5">LY-1</strain>
    </source>
</reference>
<feature type="domain" description="YdgH/BhsA/McbA-like" evidence="3">
    <location>
        <begin position="33"/>
        <end position="84"/>
    </location>
</feature>